<dbReference type="Gene3D" id="3.30.70.1450">
    <property type="entry name" value="Regulator of K+ conductance, C-terminal domain"/>
    <property type="match status" value="1"/>
</dbReference>
<dbReference type="Proteomes" id="UP001312865">
    <property type="component" value="Unassembled WGS sequence"/>
</dbReference>
<name>A0ABU8HF10_9BACI</name>
<dbReference type="InterPro" id="IPR036291">
    <property type="entry name" value="NAD(P)-bd_dom_sf"/>
</dbReference>
<comment type="caution">
    <text evidence="4">The sequence shown here is derived from an EMBL/GenBank/DDBJ whole genome shotgun (WGS) entry which is preliminary data.</text>
</comment>
<accession>A0ABU8HF10</accession>
<dbReference type="SUPFAM" id="SSF81324">
    <property type="entry name" value="Voltage-gated potassium channels"/>
    <property type="match status" value="1"/>
</dbReference>
<dbReference type="EMBL" id="JBBAXC010000009">
    <property type="protein sequence ID" value="MEI5907766.1"/>
    <property type="molecule type" value="Genomic_DNA"/>
</dbReference>
<dbReference type="GO" id="GO:0034220">
    <property type="term" value="P:monoatomic ion transmembrane transport"/>
    <property type="evidence" value="ECO:0007669"/>
    <property type="project" value="UniProtKB-KW"/>
</dbReference>
<keyword evidence="2" id="KW-1133">Transmembrane helix</keyword>
<feature type="transmembrane region" description="Helical" evidence="2">
    <location>
        <begin position="71"/>
        <end position="89"/>
    </location>
</feature>
<keyword evidence="2" id="KW-0812">Transmembrane</keyword>
<dbReference type="Gene3D" id="1.10.287.70">
    <property type="match status" value="1"/>
</dbReference>
<dbReference type="InterPro" id="IPR050721">
    <property type="entry name" value="Trk_Ktr_HKT_K-transport"/>
</dbReference>
<dbReference type="Gene3D" id="3.40.50.720">
    <property type="entry name" value="NAD(P)-binding Rossmann-like Domain"/>
    <property type="match status" value="1"/>
</dbReference>
<feature type="domain" description="RCK N-terminal" evidence="3">
    <location>
        <begin position="112"/>
        <end position="237"/>
    </location>
</feature>
<evidence type="ECO:0000256" key="1">
    <source>
        <dbReference type="ARBA" id="ARBA00004651"/>
    </source>
</evidence>
<dbReference type="InterPro" id="IPR003148">
    <property type="entry name" value="RCK_N"/>
</dbReference>
<dbReference type="InterPro" id="IPR036721">
    <property type="entry name" value="RCK_C_sf"/>
</dbReference>
<dbReference type="InterPro" id="IPR013099">
    <property type="entry name" value="K_chnl_dom"/>
</dbReference>
<gene>
    <name evidence="4" type="ORF">WAK64_11955</name>
</gene>
<keyword evidence="4" id="KW-0406">Ion transport</keyword>
<dbReference type="PROSITE" id="PS51201">
    <property type="entry name" value="RCK_N"/>
    <property type="match status" value="1"/>
</dbReference>
<protein>
    <submittedName>
        <fullName evidence="4">Potassium channel family protein</fullName>
    </submittedName>
</protein>
<evidence type="ECO:0000256" key="2">
    <source>
        <dbReference type="SAM" id="Phobius"/>
    </source>
</evidence>
<keyword evidence="5" id="KW-1185">Reference proteome</keyword>
<dbReference type="RefSeq" id="WP_336587210.1">
    <property type="nucleotide sequence ID" value="NZ_JBBAXC010000009.1"/>
</dbReference>
<keyword evidence="2" id="KW-0472">Membrane</keyword>
<evidence type="ECO:0000259" key="3">
    <source>
        <dbReference type="PROSITE" id="PS51201"/>
    </source>
</evidence>
<dbReference type="Pfam" id="PF02254">
    <property type="entry name" value="TrkA_N"/>
    <property type="match status" value="1"/>
</dbReference>
<evidence type="ECO:0000313" key="4">
    <source>
        <dbReference type="EMBL" id="MEI5907766.1"/>
    </source>
</evidence>
<feature type="transmembrane region" description="Helical" evidence="2">
    <location>
        <begin position="12"/>
        <end position="34"/>
    </location>
</feature>
<dbReference type="Pfam" id="PF07885">
    <property type="entry name" value="Ion_trans_2"/>
    <property type="match status" value="1"/>
</dbReference>
<proteinExistence type="predicted"/>
<keyword evidence="4" id="KW-0813">Transport</keyword>
<keyword evidence="4" id="KW-0407">Ion channel</keyword>
<evidence type="ECO:0000313" key="5">
    <source>
        <dbReference type="Proteomes" id="UP001312865"/>
    </source>
</evidence>
<sequence>MLQFYHQFSRWPMVIRVLLMALGVIFLFGFSIHLVEPETFPSIIEGVWWAIITASTVGYGDLYPVTFTGRVLAVLLILLGAGFLSTYFVSLATTAVMTQHAHLAGKGAFKLQKHIVIVGWNERAKELIEQISTVRKNGEIVLIDETLKQNPFSNHHIHFIKGKPFEDDVLLKASIQEADIAIITADQNQTEVHADMGSVLTLLAIKGLNPDLYCVAEILTAEQVINAKRAGANEVIQSNKQTSYVMMNSVVSHGMSSAILAMLDQVKGSKVQLVPAREEWFGKTFQQLSVHLLEQHTLLLGVKRGEETIVNPPLHEIISEGNELFVLCD</sequence>
<dbReference type="PANTHER" id="PTHR43833:SF9">
    <property type="entry name" value="POTASSIUM CHANNEL PROTEIN YUGO-RELATED"/>
    <property type="match status" value="1"/>
</dbReference>
<dbReference type="SUPFAM" id="SSF51735">
    <property type="entry name" value="NAD(P)-binding Rossmann-fold domains"/>
    <property type="match status" value="1"/>
</dbReference>
<dbReference type="PANTHER" id="PTHR43833">
    <property type="entry name" value="POTASSIUM CHANNEL PROTEIN 2-RELATED-RELATED"/>
    <property type="match status" value="1"/>
</dbReference>
<organism evidence="4 5">
    <name type="scientific">Bacillus spongiae</name>
    <dbReference type="NCBI Taxonomy" id="2683610"/>
    <lineage>
        <taxon>Bacteria</taxon>
        <taxon>Bacillati</taxon>
        <taxon>Bacillota</taxon>
        <taxon>Bacilli</taxon>
        <taxon>Bacillales</taxon>
        <taxon>Bacillaceae</taxon>
        <taxon>Bacillus</taxon>
    </lineage>
</organism>
<reference evidence="4 5" key="1">
    <citation type="journal article" date="2018" name="J. Microbiol.">
        <title>Bacillus spongiae sp. nov., isolated from sponge of Jeju Island.</title>
        <authorList>
            <person name="Lee G.E."/>
            <person name="Im W.T."/>
            <person name="Park J.S."/>
        </authorList>
    </citation>
    <scope>NUCLEOTIDE SEQUENCE [LARGE SCALE GENOMIC DNA]</scope>
    <source>
        <strain evidence="4 5">135PIL107-10</strain>
    </source>
</reference>
<comment type="subcellular location">
    <subcellularLocation>
        <location evidence="1">Cell membrane</location>
        <topology evidence="1">Multi-pass membrane protein</topology>
    </subcellularLocation>
</comment>
<feature type="transmembrane region" description="Helical" evidence="2">
    <location>
        <begin position="40"/>
        <end position="59"/>
    </location>
</feature>